<evidence type="ECO:0000256" key="3">
    <source>
        <dbReference type="ARBA" id="ARBA00022692"/>
    </source>
</evidence>
<dbReference type="PANTHER" id="PTHR33365">
    <property type="entry name" value="YALI0B05434P"/>
    <property type="match status" value="1"/>
</dbReference>
<accession>A0AA39X287</accession>
<evidence type="ECO:0008006" key="12">
    <source>
        <dbReference type="Google" id="ProtNLM"/>
    </source>
</evidence>
<evidence type="ECO:0000256" key="7">
    <source>
        <dbReference type="ARBA" id="ARBA00023180"/>
    </source>
</evidence>
<evidence type="ECO:0000256" key="4">
    <source>
        <dbReference type="ARBA" id="ARBA00022989"/>
    </source>
</evidence>
<dbReference type="EMBL" id="JAULSU010000002">
    <property type="protein sequence ID" value="KAK0625826.1"/>
    <property type="molecule type" value="Genomic_DNA"/>
</dbReference>
<dbReference type="Pfam" id="PF11807">
    <property type="entry name" value="UstYa"/>
    <property type="match status" value="1"/>
</dbReference>
<evidence type="ECO:0000256" key="1">
    <source>
        <dbReference type="ARBA" id="ARBA00004167"/>
    </source>
</evidence>
<evidence type="ECO:0000313" key="10">
    <source>
        <dbReference type="EMBL" id="KAK0625826.1"/>
    </source>
</evidence>
<dbReference type="InterPro" id="IPR021765">
    <property type="entry name" value="UstYa-like"/>
</dbReference>
<dbReference type="GO" id="GO:0043386">
    <property type="term" value="P:mycotoxin biosynthetic process"/>
    <property type="evidence" value="ECO:0007669"/>
    <property type="project" value="InterPro"/>
</dbReference>
<dbReference type="GO" id="GO:0016020">
    <property type="term" value="C:membrane"/>
    <property type="evidence" value="ECO:0007669"/>
    <property type="project" value="UniProtKB-SubCell"/>
</dbReference>
<comment type="similarity">
    <text evidence="8">Belongs to the ustYa family.</text>
</comment>
<keyword evidence="5" id="KW-0843">Virulence</keyword>
<keyword evidence="11" id="KW-1185">Reference proteome</keyword>
<evidence type="ECO:0000256" key="8">
    <source>
        <dbReference type="ARBA" id="ARBA00035112"/>
    </source>
</evidence>
<comment type="pathway">
    <text evidence="2">Mycotoxin biosynthesis.</text>
</comment>
<dbReference type="AlphaFoldDB" id="A0AA39X287"/>
<evidence type="ECO:0000256" key="9">
    <source>
        <dbReference type="SAM" id="MobiDB-lite"/>
    </source>
</evidence>
<comment type="caution">
    <text evidence="10">The sequence shown here is derived from an EMBL/GenBank/DDBJ whole genome shotgun (WGS) entry which is preliminary data.</text>
</comment>
<evidence type="ECO:0000313" key="11">
    <source>
        <dbReference type="Proteomes" id="UP001175000"/>
    </source>
</evidence>
<keyword evidence="3" id="KW-0812">Transmembrane</keyword>
<organism evidence="10 11">
    <name type="scientific">Immersiella caudata</name>
    <dbReference type="NCBI Taxonomy" id="314043"/>
    <lineage>
        <taxon>Eukaryota</taxon>
        <taxon>Fungi</taxon>
        <taxon>Dikarya</taxon>
        <taxon>Ascomycota</taxon>
        <taxon>Pezizomycotina</taxon>
        <taxon>Sordariomycetes</taxon>
        <taxon>Sordariomycetidae</taxon>
        <taxon>Sordariales</taxon>
        <taxon>Lasiosphaeriaceae</taxon>
        <taxon>Immersiella</taxon>
    </lineage>
</organism>
<proteinExistence type="inferred from homology"/>
<name>A0AA39X287_9PEZI</name>
<dbReference type="PANTHER" id="PTHR33365:SF4">
    <property type="entry name" value="CYCLOCHLOROTINE BIOSYNTHESIS PROTEIN O"/>
    <property type="match status" value="1"/>
</dbReference>
<keyword evidence="4" id="KW-1133">Transmembrane helix</keyword>
<feature type="non-terminal residue" evidence="10">
    <location>
        <position position="1"/>
    </location>
</feature>
<protein>
    <recommendedName>
        <fullName evidence="12">Tat pathway signal sequence</fullName>
    </recommendedName>
</protein>
<keyword evidence="6" id="KW-0472">Membrane</keyword>
<evidence type="ECO:0000256" key="6">
    <source>
        <dbReference type="ARBA" id="ARBA00023136"/>
    </source>
</evidence>
<gene>
    <name evidence="10" type="ORF">B0T14DRAFT_421374</name>
</gene>
<evidence type="ECO:0000256" key="2">
    <source>
        <dbReference type="ARBA" id="ARBA00004685"/>
    </source>
</evidence>
<dbReference type="Proteomes" id="UP001175000">
    <property type="component" value="Unassembled WGS sequence"/>
</dbReference>
<evidence type="ECO:0000256" key="5">
    <source>
        <dbReference type="ARBA" id="ARBA00023026"/>
    </source>
</evidence>
<sequence>FNGALNYDENGQLQREHFPGEDIWVGTPTPEMDALWDKLEAGSIILLDGEEADMVRDRTIMVDGYWVTGLDVFHQVHCLNQVRKALYPEYYPPTQSGRVNKLHWEHCLDYVRQAIMCNADISPVTSTWYETAQTFGPNFRTLHTCKNLDALLEWSLKRTTDARKGQGPGSETAKDPGMVVDGERGGLATGGHEHGHA</sequence>
<comment type="subcellular location">
    <subcellularLocation>
        <location evidence="1">Membrane</location>
        <topology evidence="1">Single-pass membrane protein</topology>
    </subcellularLocation>
</comment>
<feature type="region of interest" description="Disordered" evidence="9">
    <location>
        <begin position="161"/>
        <end position="197"/>
    </location>
</feature>
<keyword evidence="7" id="KW-0325">Glycoprotein</keyword>
<reference evidence="10" key="1">
    <citation type="submission" date="2023-06" db="EMBL/GenBank/DDBJ databases">
        <title>Genome-scale phylogeny and comparative genomics of the fungal order Sordariales.</title>
        <authorList>
            <consortium name="Lawrence Berkeley National Laboratory"/>
            <person name="Hensen N."/>
            <person name="Bonometti L."/>
            <person name="Westerberg I."/>
            <person name="Brannstrom I.O."/>
            <person name="Guillou S."/>
            <person name="Cros-Aarteil S."/>
            <person name="Calhoun S."/>
            <person name="Haridas S."/>
            <person name="Kuo A."/>
            <person name="Mondo S."/>
            <person name="Pangilinan J."/>
            <person name="Riley R."/>
            <person name="Labutti K."/>
            <person name="Andreopoulos B."/>
            <person name="Lipzen A."/>
            <person name="Chen C."/>
            <person name="Yanf M."/>
            <person name="Daum C."/>
            <person name="Ng V."/>
            <person name="Clum A."/>
            <person name="Steindorff A."/>
            <person name="Ohm R."/>
            <person name="Martin F."/>
            <person name="Silar P."/>
            <person name="Natvig D."/>
            <person name="Lalanne C."/>
            <person name="Gautier V."/>
            <person name="Ament-Velasquez S.L."/>
            <person name="Kruys A."/>
            <person name="Hutchinson M.I."/>
            <person name="Powell A.J."/>
            <person name="Barry K."/>
            <person name="Miller A.N."/>
            <person name="Grigoriev I.V."/>
            <person name="Debuchy R."/>
            <person name="Gladieux P."/>
            <person name="Thoren M.H."/>
            <person name="Johannesson H."/>
        </authorList>
    </citation>
    <scope>NUCLEOTIDE SEQUENCE</scope>
    <source>
        <strain evidence="10">CBS 606.72</strain>
    </source>
</reference>